<evidence type="ECO:0000259" key="5">
    <source>
        <dbReference type="Pfam" id="PF00891"/>
    </source>
</evidence>
<dbReference type="InterPro" id="IPR012967">
    <property type="entry name" value="COMT_dimerisation"/>
</dbReference>
<evidence type="ECO:0000259" key="6">
    <source>
        <dbReference type="Pfam" id="PF08100"/>
    </source>
</evidence>
<keyword evidence="2" id="KW-0808">Transferase</keyword>
<dbReference type="SUPFAM" id="SSF53335">
    <property type="entry name" value="S-adenosyl-L-methionine-dependent methyltransferases"/>
    <property type="match status" value="1"/>
</dbReference>
<dbReference type="Proteomes" id="UP000191500">
    <property type="component" value="Unassembled WGS sequence"/>
</dbReference>
<evidence type="ECO:0000256" key="4">
    <source>
        <dbReference type="PIRSR" id="PIRSR005739-1"/>
    </source>
</evidence>
<dbReference type="PANTHER" id="PTHR43712">
    <property type="entry name" value="PUTATIVE (AFU_ORTHOLOGUE AFUA_4G14580)-RELATED"/>
    <property type="match status" value="1"/>
</dbReference>
<evidence type="ECO:0000256" key="3">
    <source>
        <dbReference type="ARBA" id="ARBA00022691"/>
    </source>
</evidence>
<accession>A0A1V6V967</accession>
<dbReference type="PANTHER" id="PTHR43712:SF1">
    <property type="entry name" value="HYPOTHETICAL O-METHYLTRANSFERASE (EUROFUNG)-RELATED"/>
    <property type="match status" value="1"/>
</dbReference>
<dbReference type="PIRSF" id="PIRSF005739">
    <property type="entry name" value="O-mtase"/>
    <property type="match status" value="1"/>
</dbReference>
<dbReference type="AlphaFoldDB" id="A0A1V6V967"/>
<dbReference type="GO" id="GO:0046983">
    <property type="term" value="F:protein dimerization activity"/>
    <property type="evidence" value="ECO:0007669"/>
    <property type="project" value="InterPro"/>
</dbReference>
<comment type="caution">
    <text evidence="7">The sequence shown here is derived from an EMBL/GenBank/DDBJ whole genome shotgun (WGS) entry which is preliminary data.</text>
</comment>
<keyword evidence="3" id="KW-0949">S-adenosyl-L-methionine</keyword>
<dbReference type="InterPro" id="IPR016461">
    <property type="entry name" value="COMT-like"/>
</dbReference>
<dbReference type="Pfam" id="PF00891">
    <property type="entry name" value="Methyltransf_2"/>
    <property type="match status" value="1"/>
</dbReference>
<dbReference type="EMBL" id="MDDG01000001">
    <property type="protein sequence ID" value="OQE47181.1"/>
    <property type="molecule type" value="Genomic_DNA"/>
</dbReference>
<reference evidence="8" key="1">
    <citation type="journal article" date="2017" name="Nat. Microbiol.">
        <title>Global analysis of biosynthetic gene clusters reveals vast potential of secondary metabolite production in Penicillium species.</title>
        <authorList>
            <person name="Nielsen J.C."/>
            <person name="Grijseels S."/>
            <person name="Prigent S."/>
            <person name="Ji B."/>
            <person name="Dainat J."/>
            <person name="Nielsen K.F."/>
            <person name="Frisvad J.C."/>
            <person name="Workman M."/>
            <person name="Nielsen J."/>
        </authorList>
    </citation>
    <scope>NUCLEOTIDE SEQUENCE [LARGE SCALE GENOMIC DNA]</scope>
    <source>
        <strain evidence="8">IBT 31321</strain>
    </source>
</reference>
<proteinExistence type="predicted"/>
<dbReference type="GO" id="GO:0008171">
    <property type="term" value="F:O-methyltransferase activity"/>
    <property type="evidence" value="ECO:0007669"/>
    <property type="project" value="InterPro"/>
</dbReference>
<evidence type="ECO:0000256" key="1">
    <source>
        <dbReference type="ARBA" id="ARBA00022603"/>
    </source>
</evidence>
<dbReference type="InterPro" id="IPR001077">
    <property type="entry name" value="COMT_C"/>
</dbReference>
<sequence length="396" mass="43668">MDASTILKQLACAGDAFKENEPGSREELIARSRALIAALELPSEFILQTLWAEPARSAIIRLAVDVHLFQHIKEAAPAGLSLAALSQKTGVELDLLTRLIRHLVAVNVLVFHPGGIHGTALSDSLADERYQRTILCCYDVVWRALEAMPAYFKNNAYRSPTPGGTDGPFHQAHGTNLGLFDWIIATPSQLQNFDALMKTYRAGKVNWFAEGFYPVSQRLVCGFDLKIGDAFLVDVGGGEGHDVAALVGTYENLPGKVVLQDRKPVLASISNGAEGRAFEIQSYDFFTRQPVKGARAYFLHSILHDWCDEDGVRILENLVPALVKGYSRVLLYEIVVSEEKPTLAATTMDLVMICHFGTRERTEVEWRRILGRVGLRVVGIYTYPGVAESLIEAELA</sequence>
<dbReference type="Pfam" id="PF08100">
    <property type="entry name" value="Dimerisation"/>
    <property type="match status" value="1"/>
</dbReference>
<keyword evidence="8" id="KW-1185">Reference proteome</keyword>
<dbReference type="PROSITE" id="PS51683">
    <property type="entry name" value="SAM_OMT_II"/>
    <property type="match status" value="1"/>
</dbReference>
<evidence type="ECO:0000313" key="8">
    <source>
        <dbReference type="Proteomes" id="UP000191500"/>
    </source>
</evidence>
<dbReference type="SUPFAM" id="SSF46785">
    <property type="entry name" value="Winged helix' DNA-binding domain"/>
    <property type="match status" value="1"/>
</dbReference>
<dbReference type="GO" id="GO:0032259">
    <property type="term" value="P:methylation"/>
    <property type="evidence" value="ECO:0007669"/>
    <property type="project" value="UniProtKB-KW"/>
</dbReference>
<keyword evidence="1" id="KW-0489">Methyltransferase</keyword>
<dbReference type="InterPro" id="IPR029063">
    <property type="entry name" value="SAM-dependent_MTases_sf"/>
</dbReference>
<dbReference type="Gene3D" id="1.10.10.10">
    <property type="entry name" value="Winged helix-like DNA-binding domain superfamily/Winged helix DNA-binding domain"/>
    <property type="match status" value="1"/>
</dbReference>
<name>A0A1V6V967_9EURO</name>
<dbReference type="Gene3D" id="3.40.50.150">
    <property type="entry name" value="Vaccinia Virus protein VP39"/>
    <property type="match status" value="1"/>
</dbReference>
<feature type="domain" description="O-methyltransferase dimerisation" evidence="6">
    <location>
        <begin position="56"/>
        <end position="135"/>
    </location>
</feature>
<dbReference type="InterPro" id="IPR036388">
    <property type="entry name" value="WH-like_DNA-bd_sf"/>
</dbReference>
<organism evidence="7 8">
    <name type="scientific">Penicillium coprophilum</name>
    <dbReference type="NCBI Taxonomy" id="36646"/>
    <lineage>
        <taxon>Eukaryota</taxon>
        <taxon>Fungi</taxon>
        <taxon>Dikarya</taxon>
        <taxon>Ascomycota</taxon>
        <taxon>Pezizomycotina</taxon>
        <taxon>Eurotiomycetes</taxon>
        <taxon>Eurotiomycetidae</taxon>
        <taxon>Eurotiales</taxon>
        <taxon>Aspergillaceae</taxon>
        <taxon>Penicillium</taxon>
    </lineage>
</organism>
<evidence type="ECO:0000313" key="7">
    <source>
        <dbReference type="EMBL" id="OQE47181.1"/>
    </source>
</evidence>
<gene>
    <name evidence="7" type="ORF">PENCOP_c001G01968</name>
</gene>
<evidence type="ECO:0000256" key="2">
    <source>
        <dbReference type="ARBA" id="ARBA00022679"/>
    </source>
</evidence>
<protein>
    <submittedName>
        <fullName evidence="7">Uncharacterized protein</fullName>
    </submittedName>
</protein>
<dbReference type="GO" id="GO:0044550">
    <property type="term" value="P:secondary metabolite biosynthetic process"/>
    <property type="evidence" value="ECO:0007669"/>
    <property type="project" value="UniProtKB-ARBA"/>
</dbReference>
<feature type="active site" description="Proton acceptor" evidence="4">
    <location>
        <position position="304"/>
    </location>
</feature>
<dbReference type="InterPro" id="IPR036390">
    <property type="entry name" value="WH_DNA-bd_sf"/>
</dbReference>
<feature type="domain" description="O-methyltransferase C-terminal" evidence="5">
    <location>
        <begin position="219"/>
        <end position="375"/>
    </location>
</feature>